<evidence type="ECO:0000313" key="3">
    <source>
        <dbReference type="Proteomes" id="UP000507245"/>
    </source>
</evidence>
<evidence type="ECO:0000313" key="2">
    <source>
        <dbReference type="EMBL" id="CAB4301267.1"/>
    </source>
</evidence>
<organism evidence="2 3">
    <name type="scientific">Prunus armeniaca</name>
    <name type="common">Apricot</name>
    <name type="synonym">Armeniaca vulgaris</name>
    <dbReference type="NCBI Taxonomy" id="36596"/>
    <lineage>
        <taxon>Eukaryota</taxon>
        <taxon>Viridiplantae</taxon>
        <taxon>Streptophyta</taxon>
        <taxon>Embryophyta</taxon>
        <taxon>Tracheophyta</taxon>
        <taxon>Spermatophyta</taxon>
        <taxon>Magnoliopsida</taxon>
        <taxon>eudicotyledons</taxon>
        <taxon>Gunneridae</taxon>
        <taxon>Pentapetalae</taxon>
        <taxon>rosids</taxon>
        <taxon>fabids</taxon>
        <taxon>Rosales</taxon>
        <taxon>Rosaceae</taxon>
        <taxon>Amygdaloideae</taxon>
        <taxon>Amygdaleae</taxon>
        <taxon>Prunus</taxon>
    </lineage>
</organism>
<feature type="region of interest" description="Disordered" evidence="1">
    <location>
        <begin position="1"/>
        <end position="28"/>
    </location>
</feature>
<dbReference type="Proteomes" id="UP000507245">
    <property type="component" value="Unassembled WGS sequence"/>
</dbReference>
<protein>
    <submittedName>
        <fullName evidence="2">Uncharacterized protein</fullName>
    </submittedName>
</protein>
<evidence type="ECO:0000256" key="1">
    <source>
        <dbReference type="SAM" id="MobiDB-lite"/>
    </source>
</evidence>
<dbReference type="AlphaFoldDB" id="A0A6J5WMT6"/>
<gene>
    <name evidence="2" type="ORF">ORAREDHAP_LOCUS16748</name>
</gene>
<dbReference type="InterPro" id="IPR036890">
    <property type="entry name" value="HATPase_C_sf"/>
</dbReference>
<dbReference type="Gene3D" id="3.30.565.10">
    <property type="entry name" value="Histidine kinase-like ATPase, C-terminal domain"/>
    <property type="match status" value="1"/>
</dbReference>
<proteinExistence type="predicted"/>
<keyword evidence="3" id="KW-1185">Reference proteome</keyword>
<name>A0A6J5WMT6_PRUAR</name>
<dbReference type="EMBL" id="CAEKKB010000002">
    <property type="protein sequence ID" value="CAB4301267.1"/>
    <property type="molecule type" value="Genomic_DNA"/>
</dbReference>
<reference evidence="3" key="1">
    <citation type="journal article" date="2020" name="Genome Biol.">
        <title>Gamete binning: chromosome-level and haplotype-resolved genome assembly enabled by high-throughput single-cell sequencing of gamete genomes.</title>
        <authorList>
            <person name="Campoy J.A."/>
            <person name="Sun H."/>
            <person name="Goel M."/>
            <person name="Jiao W.-B."/>
            <person name="Folz-Donahue K."/>
            <person name="Wang N."/>
            <person name="Rubio M."/>
            <person name="Liu C."/>
            <person name="Kukat C."/>
            <person name="Ruiz D."/>
            <person name="Huettel B."/>
            <person name="Schneeberger K."/>
        </authorList>
    </citation>
    <scope>NUCLEOTIDE SEQUENCE [LARGE SCALE GENOMIC DNA]</scope>
    <source>
        <strain evidence="3">cv. Rojo Pasion</strain>
    </source>
</reference>
<feature type="compositionally biased region" description="Polar residues" evidence="1">
    <location>
        <begin position="1"/>
        <end position="19"/>
    </location>
</feature>
<sequence>MNDQNLDSRNITVSEAQSCGSGSGGNGGYSSEGGGGGYGYLVNNLGTIARSSTKEFMEALAAGADLVVDKVIVTTKHNDDEQYVWESL</sequence>
<dbReference type="OrthoDB" id="28737at2759"/>
<accession>A0A6J5WMT6</accession>
<dbReference type="SUPFAM" id="SSF55874">
    <property type="entry name" value="ATPase domain of HSP90 chaperone/DNA topoisomerase II/histidine kinase"/>
    <property type="match status" value="1"/>
</dbReference>